<evidence type="ECO:0000313" key="2">
    <source>
        <dbReference type="Proteomes" id="UP001367676"/>
    </source>
</evidence>
<sequence>MSSLTTQCSRPRSLMESILIAKMESASLAGHSLVNGYVSPGATKSLMRADSLGSTSSFASTSSIGSDYCRCDDCLLGIVDLNVNSAQQIRRKKVNKRATGVGDEANELPFKNRMANAPSIFLFFDDFSRLYMNLGIRVNPSRKLELARVLVNGIAWGYIVQTGRDNPMCRETGEQNCTLSVGACVSRVYPTSISASVPQRATGSMHAPRPIVKLRFDLIVTSVTSYHGVCVTPTNVENAILAINYST</sequence>
<dbReference type="Proteomes" id="UP001367676">
    <property type="component" value="Unassembled WGS sequence"/>
</dbReference>
<keyword evidence="2" id="KW-1185">Reference proteome</keyword>
<evidence type="ECO:0000313" key="1">
    <source>
        <dbReference type="EMBL" id="KAK7595371.1"/>
    </source>
</evidence>
<dbReference type="AlphaFoldDB" id="A0AAN9TKX5"/>
<proteinExistence type="predicted"/>
<dbReference type="EMBL" id="JBBCAQ010000018">
    <property type="protein sequence ID" value="KAK7595371.1"/>
    <property type="molecule type" value="Genomic_DNA"/>
</dbReference>
<gene>
    <name evidence="1" type="ORF">V9T40_013196</name>
</gene>
<reference evidence="1 2" key="1">
    <citation type="submission" date="2024-03" db="EMBL/GenBank/DDBJ databases">
        <title>Adaptation during the transition from Ophiocordyceps entomopathogen to insect associate is accompanied by gene loss and intensified selection.</title>
        <authorList>
            <person name="Ward C.M."/>
            <person name="Onetto C.A."/>
            <person name="Borneman A.R."/>
        </authorList>
    </citation>
    <scope>NUCLEOTIDE SEQUENCE [LARGE SCALE GENOMIC DNA]</scope>
    <source>
        <strain evidence="1">AWRI1</strain>
        <tissue evidence="1">Single Adult Female</tissue>
    </source>
</reference>
<comment type="caution">
    <text evidence="1">The sequence shown here is derived from an EMBL/GenBank/DDBJ whole genome shotgun (WGS) entry which is preliminary data.</text>
</comment>
<accession>A0AAN9TKX5</accession>
<protein>
    <submittedName>
        <fullName evidence="1">Uncharacterized protein</fullName>
    </submittedName>
</protein>
<organism evidence="1 2">
    <name type="scientific">Parthenolecanium corni</name>
    <dbReference type="NCBI Taxonomy" id="536013"/>
    <lineage>
        <taxon>Eukaryota</taxon>
        <taxon>Metazoa</taxon>
        <taxon>Ecdysozoa</taxon>
        <taxon>Arthropoda</taxon>
        <taxon>Hexapoda</taxon>
        <taxon>Insecta</taxon>
        <taxon>Pterygota</taxon>
        <taxon>Neoptera</taxon>
        <taxon>Paraneoptera</taxon>
        <taxon>Hemiptera</taxon>
        <taxon>Sternorrhyncha</taxon>
        <taxon>Coccoidea</taxon>
        <taxon>Coccidae</taxon>
        <taxon>Parthenolecanium</taxon>
    </lineage>
</organism>
<name>A0AAN9TKX5_9HEMI</name>